<dbReference type="AlphaFoldDB" id="A0AAX2GWR1"/>
<sequence length="40" mass="4679">MKNDLTASVLECIQKIDNIREGIEDKRKTCQEKKHTYSIV</sequence>
<name>A0AAX2GWR1_9FLAO</name>
<reference evidence="1 2" key="1">
    <citation type="submission" date="2017-06" db="EMBL/GenBank/DDBJ databases">
        <authorList>
            <consortium name="Pathogen Informatics"/>
        </authorList>
    </citation>
    <scope>NUCLEOTIDE SEQUENCE [LARGE SCALE GENOMIC DNA]</scope>
    <source>
        <strain evidence="1 2">NCTC12947</strain>
    </source>
</reference>
<proteinExistence type="predicted"/>
<accession>A0AAX2GWR1</accession>
<evidence type="ECO:0000313" key="2">
    <source>
        <dbReference type="Proteomes" id="UP000215539"/>
    </source>
</evidence>
<protein>
    <submittedName>
        <fullName evidence="1">Uncharacterized protein</fullName>
    </submittedName>
</protein>
<evidence type="ECO:0000313" key="1">
    <source>
        <dbReference type="EMBL" id="SNV04928.1"/>
    </source>
</evidence>
<organism evidence="1 2">
    <name type="scientific">Capnocytophaga haemolytica</name>
    <dbReference type="NCBI Taxonomy" id="45243"/>
    <lineage>
        <taxon>Bacteria</taxon>
        <taxon>Pseudomonadati</taxon>
        <taxon>Bacteroidota</taxon>
        <taxon>Flavobacteriia</taxon>
        <taxon>Flavobacteriales</taxon>
        <taxon>Flavobacteriaceae</taxon>
        <taxon>Capnocytophaga</taxon>
    </lineage>
</organism>
<gene>
    <name evidence="1" type="ORF">SAMEA44541418_00513</name>
</gene>
<dbReference type="Proteomes" id="UP000215539">
    <property type="component" value="Chromosome 1"/>
</dbReference>
<dbReference type="EMBL" id="LT906449">
    <property type="protein sequence ID" value="SNV04928.1"/>
    <property type="molecule type" value="Genomic_DNA"/>
</dbReference>